<accession>A0A803QEP1</accession>
<feature type="domain" description="RNase H type-1" evidence="1">
    <location>
        <begin position="376"/>
        <end position="442"/>
    </location>
</feature>
<sequence>MSLGQKNDSFFFLEASVASCVRLRETLHQYENASGQLVNLRKLVVCFSSSIPLDFREYLAHILGVSLVPCHDKFLGLPCFAGKSKSGLFQPIKDRIWNKLFGWKSKLFSPVGREVLLKSVIQAIPTYAMSLFRLSIGIINEIHRMCATFWCGGDDDKKKMHWCTWPRLCCHKNDGGMCFWDMFLFNQSLLAKQAARLYNSPDSLAARVMKGFYFGNGSLLTVEVTKRSSFFWKSILWGRDLWKNGCCWRVGSVESIRIREDVWIPKDHVGKTYSFSCGPHLQRDRLIWHFSDNGSFSVKSGYWSTMSRRNTFLHDHKLQSDNMVSAWAMDYLWKYQDANNVEPTSMGPVSSNASNRLASTETDLVLGEFNLFVDAKMGYTVITAFSDCQRVVLAVNSKVPYLNEFGIVLNDINHVRNSFSSISLSHCNWSKNHVAHSLAKRALSLDEVQVRWSGLPADLAV</sequence>
<dbReference type="Pfam" id="PF13456">
    <property type="entry name" value="RVT_3"/>
    <property type="match status" value="1"/>
</dbReference>
<dbReference type="Gramene" id="evm.model.09.1512">
    <property type="protein sequence ID" value="cds.evm.model.09.1512"/>
    <property type="gene ID" value="evm.TU.09.1512"/>
</dbReference>
<dbReference type="EnsemblPlants" id="evm.model.09.1512">
    <property type="protein sequence ID" value="cds.evm.model.09.1512"/>
    <property type="gene ID" value="evm.TU.09.1512"/>
</dbReference>
<dbReference type="PANTHER" id="PTHR33116">
    <property type="entry name" value="REVERSE TRANSCRIPTASE ZINC-BINDING DOMAIN-CONTAINING PROTEIN-RELATED-RELATED"/>
    <property type="match status" value="1"/>
</dbReference>
<dbReference type="GO" id="GO:0003676">
    <property type="term" value="F:nucleic acid binding"/>
    <property type="evidence" value="ECO:0007669"/>
    <property type="project" value="InterPro"/>
</dbReference>
<dbReference type="InterPro" id="IPR002156">
    <property type="entry name" value="RNaseH_domain"/>
</dbReference>
<evidence type="ECO:0000313" key="2">
    <source>
        <dbReference type="EnsemblPlants" id="cds.evm.model.09.1512"/>
    </source>
</evidence>
<dbReference type="EMBL" id="UZAU01000772">
    <property type="status" value="NOT_ANNOTATED_CDS"/>
    <property type="molecule type" value="Genomic_DNA"/>
</dbReference>
<dbReference type="GO" id="GO:0004523">
    <property type="term" value="F:RNA-DNA hybrid ribonuclease activity"/>
    <property type="evidence" value="ECO:0007669"/>
    <property type="project" value="InterPro"/>
</dbReference>
<name>A0A803QEP1_CANSA</name>
<dbReference type="PANTHER" id="PTHR33116:SF86">
    <property type="entry name" value="REVERSE TRANSCRIPTASE DOMAIN-CONTAINING PROTEIN"/>
    <property type="match status" value="1"/>
</dbReference>
<evidence type="ECO:0000259" key="1">
    <source>
        <dbReference type="Pfam" id="PF13456"/>
    </source>
</evidence>
<dbReference type="Proteomes" id="UP000596661">
    <property type="component" value="Chromosome 9"/>
</dbReference>
<evidence type="ECO:0000313" key="3">
    <source>
        <dbReference type="Proteomes" id="UP000596661"/>
    </source>
</evidence>
<reference evidence="2" key="2">
    <citation type="submission" date="2021-03" db="UniProtKB">
        <authorList>
            <consortium name="EnsemblPlants"/>
        </authorList>
    </citation>
    <scope>IDENTIFICATION</scope>
</reference>
<dbReference type="AlphaFoldDB" id="A0A803QEP1"/>
<reference evidence="2" key="1">
    <citation type="submission" date="2018-11" db="EMBL/GenBank/DDBJ databases">
        <authorList>
            <person name="Grassa J C."/>
        </authorList>
    </citation>
    <scope>NUCLEOTIDE SEQUENCE [LARGE SCALE GENOMIC DNA]</scope>
</reference>
<organism evidence="2 3">
    <name type="scientific">Cannabis sativa</name>
    <name type="common">Hemp</name>
    <name type="synonym">Marijuana</name>
    <dbReference type="NCBI Taxonomy" id="3483"/>
    <lineage>
        <taxon>Eukaryota</taxon>
        <taxon>Viridiplantae</taxon>
        <taxon>Streptophyta</taxon>
        <taxon>Embryophyta</taxon>
        <taxon>Tracheophyta</taxon>
        <taxon>Spermatophyta</taxon>
        <taxon>Magnoliopsida</taxon>
        <taxon>eudicotyledons</taxon>
        <taxon>Gunneridae</taxon>
        <taxon>Pentapetalae</taxon>
        <taxon>rosids</taxon>
        <taxon>fabids</taxon>
        <taxon>Rosales</taxon>
        <taxon>Cannabaceae</taxon>
        <taxon>Cannabis</taxon>
    </lineage>
</organism>
<protein>
    <recommendedName>
        <fullName evidence="1">RNase H type-1 domain-containing protein</fullName>
    </recommendedName>
</protein>
<proteinExistence type="predicted"/>
<keyword evidence="3" id="KW-1185">Reference proteome</keyword>